<feature type="signal peptide" evidence="2">
    <location>
        <begin position="1"/>
        <end position="19"/>
    </location>
</feature>
<keyword evidence="4" id="KW-1185">Reference proteome</keyword>
<accession>A0ABY5SAW9</accession>
<organism evidence="3 4">
    <name type="scientific">Paenibacillus spongiae</name>
    <dbReference type="NCBI Taxonomy" id="2909671"/>
    <lineage>
        <taxon>Bacteria</taxon>
        <taxon>Bacillati</taxon>
        <taxon>Bacillota</taxon>
        <taxon>Bacilli</taxon>
        <taxon>Bacillales</taxon>
        <taxon>Paenibacillaceae</taxon>
        <taxon>Paenibacillus</taxon>
    </lineage>
</organism>
<proteinExistence type="predicted"/>
<dbReference type="Proteomes" id="UP001057877">
    <property type="component" value="Chromosome"/>
</dbReference>
<feature type="region of interest" description="Disordered" evidence="1">
    <location>
        <begin position="23"/>
        <end position="64"/>
    </location>
</feature>
<keyword evidence="2" id="KW-0732">Signal</keyword>
<name>A0ABY5SAW9_9BACL</name>
<protein>
    <recommendedName>
        <fullName evidence="5">LppX_LprAFG lipoprotein</fullName>
    </recommendedName>
</protein>
<dbReference type="Pfam" id="PF20316">
    <property type="entry name" value="DUF6612"/>
    <property type="match status" value="1"/>
</dbReference>
<feature type="compositionally biased region" description="Polar residues" evidence="1">
    <location>
        <begin position="40"/>
        <end position="59"/>
    </location>
</feature>
<dbReference type="PROSITE" id="PS51257">
    <property type="entry name" value="PROKAR_LIPOPROTEIN"/>
    <property type="match status" value="1"/>
</dbReference>
<evidence type="ECO:0000256" key="2">
    <source>
        <dbReference type="SAM" id="SignalP"/>
    </source>
</evidence>
<sequence length="300" mass="32216">MKKLTAGLLAAILALGLTACGSKEPVESNAGNGNKGGNAEQTTGAGGNSANANKETGSLPTVDELISKTTDASIALKSFSMDAAINQNITMAQGDQKQEQKIDMKMKTDIIKEPMAIYQEIQMQMPDQQGNQTITQYITEDGIYSGTNGSWVKLPNEMKDQMMASLSGSMKPEAQLEQFKTIAKDMKITEEGSEYVMSADLSGDSMKEMAKSLMSQSGGANEQVAAMLDAMNIKNIKITYGVNKETYLPTKSDVSMTMDMEQEGQSISLDMVMTSTFSKHNEVAEIKVPEEALNAPSAAQ</sequence>
<evidence type="ECO:0000313" key="4">
    <source>
        <dbReference type="Proteomes" id="UP001057877"/>
    </source>
</evidence>
<dbReference type="RefSeq" id="WP_258387130.1">
    <property type="nucleotide sequence ID" value="NZ_CP091430.1"/>
</dbReference>
<feature type="chain" id="PRO_5047036963" description="LppX_LprAFG lipoprotein" evidence="2">
    <location>
        <begin position="20"/>
        <end position="300"/>
    </location>
</feature>
<gene>
    <name evidence="3" type="ORF">L1F29_04210</name>
</gene>
<reference evidence="3" key="1">
    <citation type="submission" date="2022-01" db="EMBL/GenBank/DDBJ databases">
        <title>Paenibacillus spongiae sp. nov., isolated from marine sponge.</title>
        <authorList>
            <person name="Li Z."/>
            <person name="Zhang M."/>
        </authorList>
    </citation>
    <scope>NUCLEOTIDE SEQUENCE</scope>
    <source>
        <strain evidence="3">PHS-Z3</strain>
    </source>
</reference>
<evidence type="ECO:0000256" key="1">
    <source>
        <dbReference type="SAM" id="MobiDB-lite"/>
    </source>
</evidence>
<evidence type="ECO:0000313" key="3">
    <source>
        <dbReference type="EMBL" id="UVI31067.1"/>
    </source>
</evidence>
<evidence type="ECO:0008006" key="5">
    <source>
        <dbReference type="Google" id="ProtNLM"/>
    </source>
</evidence>
<dbReference type="Gene3D" id="2.50.20.20">
    <property type="match status" value="1"/>
</dbReference>
<dbReference type="EMBL" id="CP091430">
    <property type="protein sequence ID" value="UVI31067.1"/>
    <property type="molecule type" value="Genomic_DNA"/>
</dbReference>
<dbReference type="InterPro" id="IPR046720">
    <property type="entry name" value="DUF6612"/>
</dbReference>